<evidence type="ECO:0000259" key="2">
    <source>
        <dbReference type="Pfam" id="PF00149"/>
    </source>
</evidence>
<sequence length="408" mass="45970">MNLYASFCVAQVSVLTSCSHWFFIFDFMKDNKVSTAVVLKEVVDDSHNFKALPKPSGAYPYRLQLEAVVGDKVTALRDKMSFHMLGDTGSPRFSAFQAIVAQVLNEQSNREVYAADTPAFLYHLGDIVYNHGEAEGYPQQFLEPYERYEAPIFAIAGNHDGDINPASRTPYDSLQAFMDVFCGTARRAIHFGGDSQRKSMIQPNVYWTLEAPLLRIIGLYPNVLKHGAIDKEQRAWFIEELRHAYANREQQVIMLCIHHAPYSADTNHGSSEKMISFLEDAFLESGVLPDIVFSGHVHNYQRFTRTYVNGQRVPYIVAGAGGYVDLHQVASLAERRVRALKVSDGSIELNAFCEDRYGFLKITLERTATGFVIDGGYYVLHADAEKAKNSRATLFERFTVPIHRTSPI</sequence>
<dbReference type="Proteomes" id="UP000620550">
    <property type="component" value="Unassembled WGS sequence"/>
</dbReference>
<comment type="caution">
    <text evidence="3">The sequence shown here is derived from an EMBL/GenBank/DDBJ whole genome shotgun (WGS) entry which is preliminary data.</text>
</comment>
<dbReference type="EMBL" id="BNAF01000005">
    <property type="protein sequence ID" value="GHE33056.1"/>
    <property type="molecule type" value="Genomic_DNA"/>
</dbReference>
<accession>A0ABQ3HWG2</accession>
<protein>
    <recommendedName>
        <fullName evidence="2">Calcineurin-like phosphoesterase domain-containing protein</fullName>
    </recommendedName>
</protein>
<evidence type="ECO:0000256" key="1">
    <source>
        <dbReference type="ARBA" id="ARBA00022729"/>
    </source>
</evidence>
<proteinExistence type="predicted"/>
<evidence type="ECO:0000313" key="4">
    <source>
        <dbReference type="Proteomes" id="UP000620550"/>
    </source>
</evidence>
<feature type="domain" description="Calcineurin-like phosphoesterase" evidence="2">
    <location>
        <begin position="81"/>
        <end position="300"/>
    </location>
</feature>
<organism evidence="3 4">
    <name type="scientific">Sphingobacterium griseoflavum</name>
    <dbReference type="NCBI Taxonomy" id="1474952"/>
    <lineage>
        <taxon>Bacteria</taxon>
        <taxon>Pseudomonadati</taxon>
        <taxon>Bacteroidota</taxon>
        <taxon>Sphingobacteriia</taxon>
        <taxon>Sphingobacteriales</taxon>
        <taxon>Sphingobacteriaceae</taxon>
        <taxon>Sphingobacterium</taxon>
    </lineage>
</organism>
<dbReference type="SUPFAM" id="SSF56300">
    <property type="entry name" value="Metallo-dependent phosphatases"/>
    <property type="match status" value="1"/>
</dbReference>
<dbReference type="Pfam" id="PF00149">
    <property type="entry name" value="Metallophos"/>
    <property type="match status" value="1"/>
</dbReference>
<dbReference type="InterPro" id="IPR029052">
    <property type="entry name" value="Metallo-depent_PP-like"/>
</dbReference>
<reference evidence="4" key="1">
    <citation type="journal article" date="2019" name="Int. J. Syst. Evol. Microbiol.">
        <title>The Global Catalogue of Microorganisms (GCM) 10K type strain sequencing project: providing services to taxonomists for standard genome sequencing and annotation.</title>
        <authorList>
            <consortium name="The Broad Institute Genomics Platform"/>
            <consortium name="The Broad Institute Genome Sequencing Center for Infectious Disease"/>
            <person name="Wu L."/>
            <person name="Ma J."/>
        </authorList>
    </citation>
    <scope>NUCLEOTIDE SEQUENCE [LARGE SCALE GENOMIC DNA]</scope>
    <source>
        <strain evidence="4">CGMCC 1.12966</strain>
    </source>
</reference>
<dbReference type="InterPro" id="IPR004843">
    <property type="entry name" value="Calcineurin-like_PHP"/>
</dbReference>
<dbReference type="PANTHER" id="PTHR22953">
    <property type="entry name" value="ACID PHOSPHATASE RELATED"/>
    <property type="match status" value="1"/>
</dbReference>
<gene>
    <name evidence="3" type="ORF">GCM10017764_15130</name>
</gene>
<dbReference type="InterPro" id="IPR039331">
    <property type="entry name" value="PAPs-like"/>
</dbReference>
<keyword evidence="1" id="KW-0732">Signal</keyword>
<dbReference type="Gene3D" id="3.60.21.10">
    <property type="match status" value="1"/>
</dbReference>
<evidence type="ECO:0000313" key="3">
    <source>
        <dbReference type="EMBL" id="GHE33056.1"/>
    </source>
</evidence>
<name>A0ABQ3HWG2_9SPHI</name>
<dbReference type="PANTHER" id="PTHR22953:SF153">
    <property type="entry name" value="PURPLE ACID PHOSPHATASE"/>
    <property type="match status" value="1"/>
</dbReference>
<keyword evidence="4" id="KW-1185">Reference proteome</keyword>